<sequence>MPRKRTQSPAVTPAQKIADARLTTEQLVQIDAKVARALSPENIERLDRLSDSEGRVRRLFGPAADAPAAAQAGQAEGAAIETPTDNMGVTTETEPPQTFKLVLTSGKGKGKLVEYPIRYGNAGDAAFVDWVTFTFHKSTCDVFGDFLQDDDDYALSMSLKLDAIFGYGITGKRHAGVQFFKNAWILGDNYGFVAIGGQQQHDRMMVQISGAGCAAAKPGWEQRLVNFLEDQAEQPALTRVDLAYDDFMGEEYTVDRALADFHAGLYQCYRGNAPEVQQLGNWINPSGKGRTFCVGQRTSGKFFRGYERGKKEGCESSPWFRAEVEFKNRGRVLPFDMLLAPGQYLAGAYPALAWVKNKQSRIETARKQAEISVQAAVKIFRHQFGKYVWTLRNVFGTEQFLKLVEIEAVPKRLKMPDYRLAPKPMTLADRWRMPNCDVNTGAPIWAEEIPFNAPATIAPWWIRASDGAQLS</sequence>
<proteinExistence type="predicted"/>
<dbReference type="AlphaFoldDB" id="A0A840RBJ7"/>
<evidence type="ECO:0000313" key="3">
    <source>
        <dbReference type="Proteomes" id="UP000543030"/>
    </source>
</evidence>
<evidence type="ECO:0000313" key="2">
    <source>
        <dbReference type="EMBL" id="MBB5190725.1"/>
    </source>
</evidence>
<protein>
    <submittedName>
        <fullName evidence="2">Phage replication initiation protein</fullName>
    </submittedName>
</protein>
<gene>
    <name evidence="2" type="ORF">HNQ50_001447</name>
</gene>
<dbReference type="Proteomes" id="UP000543030">
    <property type="component" value="Unassembled WGS sequence"/>
</dbReference>
<dbReference type="InterPro" id="IPR003491">
    <property type="entry name" value="REP-like_C"/>
</dbReference>
<accession>A0A840RBJ7</accession>
<dbReference type="EMBL" id="JACHHN010000002">
    <property type="protein sequence ID" value="MBB5190725.1"/>
    <property type="molecule type" value="Genomic_DNA"/>
</dbReference>
<dbReference type="Pfam" id="PF02486">
    <property type="entry name" value="Rep_trans"/>
    <property type="match status" value="1"/>
</dbReference>
<feature type="domain" description="Replication initiation protein-like C-terminal" evidence="1">
    <location>
        <begin position="236"/>
        <end position="363"/>
    </location>
</feature>
<evidence type="ECO:0000259" key="1">
    <source>
        <dbReference type="Pfam" id="PF02486"/>
    </source>
</evidence>
<comment type="caution">
    <text evidence="2">The sequence shown here is derived from an EMBL/GenBank/DDBJ whole genome shotgun (WGS) entry which is preliminary data.</text>
</comment>
<name>A0A840RBJ7_9NEIS</name>
<keyword evidence="3" id="KW-1185">Reference proteome</keyword>
<organism evidence="2 3">
    <name type="scientific">Silvimonas terrae</name>
    <dbReference type="NCBI Taxonomy" id="300266"/>
    <lineage>
        <taxon>Bacteria</taxon>
        <taxon>Pseudomonadati</taxon>
        <taxon>Pseudomonadota</taxon>
        <taxon>Betaproteobacteria</taxon>
        <taxon>Neisseriales</taxon>
        <taxon>Chitinibacteraceae</taxon>
        <taxon>Silvimonas</taxon>
    </lineage>
</organism>
<reference evidence="2 3" key="1">
    <citation type="submission" date="2020-08" db="EMBL/GenBank/DDBJ databases">
        <title>Genomic Encyclopedia of Type Strains, Phase IV (KMG-IV): sequencing the most valuable type-strain genomes for metagenomic binning, comparative biology and taxonomic classification.</title>
        <authorList>
            <person name="Goeker M."/>
        </authorList>
    </citation>
    <scope>NUCLEOTIDE SEQUENCE [LARGE SCALE GENOMIC DNA]</scope>
    <source>
        <strain evidence="2 3">DSM 18233</strain>
    </source>
</reference>